<sequence length="454" mass="52204">MTFNFYQYVCEKVTVQPLIISNVYYYQLLGDNYILAQVNWPQTYGTECPYTVQMQVIRSEDNLSYTTNIIKIDISAPTQFNIVSNSLTMIGTFVVTINLFVDSVEYLNTGTSANNRLVQTTSFTVFSVLECQINQVTGIAQVAPISLKVGTSEQIQIPDWLNQFSFCNNIQYQVISILPEFITFDTSSRIIKIQPIVNTHVGIHMIQIKGQDTISSRFDVIDYSIEVLPSDKQNIMNYLNIKDINVYEEEIYTLPIFKSTKLALEFFQSYQFDANKTLQLKYITLENFKLILAPQKNDQGSYKLGFTVLDILKYGVTEIEFKITVLPYQNKTNLGSKNNTDEQGISKEDQAQNKKQSYPISARIISITIKGEITIRFNQTINLDLNRYNISQLICFQIRDGYTDFVDYAKQRVVSFYAIQLHGVDLTLQLQFLRPETISQNLVRLKLYQILIGK</sequence>
<reference evidence="1 2" key="1">
    <citation type="submission" date="2014-06" db="EMBL/GenBank/DDBJ databases">
        <authorList>
            <person name="Swart Estienne"/>
        </authorList>
    </citation>
    <scope>NUCLEOTIDE SEQUENCE [LARGE SCALE GENOMIC DNA]</scope>
    <source>
        <strain evidence="1 2">130c</strain>
    </source>
</reference>
<evidence type="ECO:0000313" key="2">
    <source>
        <dbReference type="Proteomes" id="UP000039865"/>
    </source>
</evidence>
<evidence type="ECO:0000313" key="1">
    <source>
        <dbReference type="EMBL" id="CDW72416.1"/>
    </source>
</evidence>
<accession>A0A077ZVG4</accession>
<keyword evidence="2" id="KW-1185">Reference proteome</keyword>
<dbReference type="Proteomes" id="UP000039865">
    <property type="component" value="Unassembled WGS sequence"/>
</dbReference>
<protein>
    <submittedName>
        <fullName evidence="1">Uncharacterized protein</fullName>
    </submittedName>
</protein>
<dbReference type="AlphaFoldDB" id="A0A077ZVG4"/>
<dbReference type="InParanoid" id="A0A077ZVG4"/>
<gene>
    <name evidence="1" type="primary">Contig79.g100</name>
    <name evidence="1" type="ORF">STYLEM_1376</name>
</gene>
<proteinExistence type="predicted"/>
<dbReference type="EMBL" id="CCKQ01001320">
    <property type="protein sequence ID" value="CDW72416.1"/>
    <property type="molecule type" value="Genomic_DNA"/>
</dbReference>
<organism evidence="1 2">
    <name type="scientific">Stylonychia lemnae</name>
    <name type="common">Ciliate</name>
    <dbReference type="NCBI Taxonomy" id="5949"/>
    <lineage>
        <taxon>Eukaryota</taxon>
        <taxon>Sar</taxon>
        <taxon>Alveolata</taxon>
        <taxon>Ciliophora</taxon>
        <taxon>Intramacronucleata</taxon>
        <taxon>Spirotrichea</taxon>
        <taxon>Stichotrichia</taxon>
        <taxon>Sporadotrichida</taxon>
        <taxon>Oxytrichidae</taxon>
        <taxon>Stylonychinae</taxon>
        <taxon>Stylonychia</taxon>
    </lineage>
</organism>
<name>A0A077ZVG4_STYLE</name>